<comment type="caution">
    <text evidence="2">Lacks conserved residue(s) required for the propagation of feature annotation.</text>
</comment>
<accession>A0A9J6EBW2</accession>
<keyword evidence="1 2" id="KW-1015">Disulfide bond</keyword>
<reference evidence="5" key="2">
    <citation type="submission" date="2021-09" db="EMBL/GenBank/DDBJ databases">
        <authorList>
            <person name="Jia N."/>
            <person name="Wang J."/>
            <person name="Shi W."/>
            <person name="Du L."/>
            <person name="Sun Y."/>
            <person name="Zhan W."/>
            <person name="Jiang J."/>
            <person name="Wang Q."/>
            <person name="Zhang B."/>
            <person name="Ji P."/>
            <person name="Sakyi L.B."/>
            <person name="Cui X."/>
            <person name="Yuan T."/>
            <person name="Jiang B."/>
            <person name="Yang W."/>
            <person name="Lam T.T.-Y."/>
            <person name="Chang Q."/>
            <person name="Ding S."/>
            <person name="Wang X."/>
            <person name="Zhu J."/>
            <person name="Ruan X."/>
            <person name="Zhao L."/>
            <person name="Wei J."/>
            <person name="Que T."/>
            <person name="Du C."/>
            <person name="Cheng J."/>
            <person name="Dai P."/>
            <person name="Han X."/>
            <person name="Huang E."/>
            <person name="Gao Y."/>
            <person name="Liu J."/>
            <person name="Shao H."/>
            <person name="Ye R."/>
            <person name="Li L."/>
            <person name="Wei W."/>
            <person name="Wang X."/>
            <person name="Wang C."/>
            <person name="Huo Q."/>
            <person name="Li W."/>
            <person name="Guo W."/>
            <person name="Chen H."/>
            <person name="Chen S."/>
            <person name="Zhou L."/>
            <person name="Zhou L."/>
            <person name="Ni X."/>
            <person name="Tian J."/>
            <person name="Zhou Y."/>
            <person name="Sheng Y."/>
            <person name="Liu T."/>
            <person name="Pan Y."/>
            <person name="Xia L."/>
            <person name="Li J."/>
            <person name="Zhao F."/>
            <person name="Cao W."/>
        </authorList>
    </citation>
    <scope>NUCLEOTIDE SEQUENCE</scope>
    <source>
        <strain evidence="5">Rmic-2018</strain>
        <tissue evidence="5">Larvae</tissue>
    </source>
</reference>
<sequence length="329" mass="35135">MHTYIPKQLRPQRTCNGEVTLEGFEGETQPLRALAASFVTRRSGLIVQGPLSELNLEQPLFLGGLPPEAVMSADAGPRSPGLDGALQRLVLNGDAWADLVARALASERVSEHRGPPCMGGGPAGPCLNGGICLPQLAAHSCLCPARFGGALCELAFDEAQRRPVEFRGTSFLHFRHGSSGAPENEVEIRFRSREPRGLLLWTGGRGDHMALALDQGRLLVSYDLGARRQELWSESRIDDGHWHTARLQRQGRLATLVVDGSKPLSSNAAPGATQLNTDGLLWLGGCPKLPPGLPAALYLGFVGCIHEATVDGRELALAGPQCADNDPIT</sequence>
<comment type="caution">
    <text evidence="5">The sequence shown here is derived from an EMBL/GenBank/DDBJ whole genome shotgun (WGS) entry which is preliminary data.</text>
</comment>
<dbReference type="PROSITE" id="PS50025">
    <property type="entry name" value="LAM_G_DOMAIN"/>
    <property type="match status" value="2"/>
</dbReference>
<gene>
    <name evidence="5" type="ORF">HPB51_020867</name>
</gene>
<dbReference type="Gene3D" id="2.60.120.200">
    <property type="match status" value="2"/>
</dbReference>
<dbReference type="CDD" id="cd00054">
    <property type="entry name" value="EGF_CA"/>
    <property type="match status" value="1"/>
</dbReference>
<dbReference type="InterPro" id="IPR000742">
    <property type="entry name" value="EGF"/>
</dbReference>
<evidence type="ECO:0000256" key="2">
    <source>
        <dbReference type="PROSITE-ProRule" id="PRU00076"/>
    </source>
</evidence>
<evidence type="ECO:0000256" key="1">
    <source>
        <dbReference type="ARBA" id="ARBA00023157"/>
    </source>
</evidence>
<dbReference type="Pfam" id="PF00008">
    <property type="entry name" value="EGF"/>
    <property type="match status" value="1"/>
</dbReference>
<dbReference type="InterPro" id="IPR013320">
    <property type="entry name" value="ConA-like_dom_sf"/>
</dbReference>
<protein>
    <recommendedName>
        <fullName evidence="7">Agrin</fullName>
    </recommendedName>
</protein>
<dbReference type="PANTHER" id="PTHR15036">
    <property type="entry name" value="PIKACHURIN-LIKE PROTEIN"/>
    <property type="match status" value="1"/>
</dbReference>
<keyword evidence="6" id="KW-1185">Reference proteome</keyword>
<dbReference type="Gene3D" id="2.10.25.10">
    <property type="entry name" value="Laminin"/>
    <property type="match status" value="1"/>
</dbReference>
<dbReference type="VEuPathDB" id="VectorBase:LOC119164607"/>
<name>A0A9J6EBW2_RHIMP</name>
<reference evidence="5" key="1">
    <citation type="journal article" date="2020" name="Cell">
        <title>Large-Scale Comparative Analyses of Tick Genomes Elucidate Their Genetic Diversity and Vector Capacities.</title>
        <authorList>
            <consortium name="Tick Genome and Microbiome Consortium (TIGMIC)"/>
            <person name="Jia N."/>
            <person name="Wang J."/>
            <person name="Shi W."/>
            <person name="Du L."/>
            <person name="Sun Y."/>
            <person name="Zhan W."/>
            <person name="Jiang J.F."/>
            <person name="Wang Q."/>
            <person name="Zhang B."/>
            <person name="Ji P."/>
            <person name="Bell-Sakyi L."/>
            <person name="Cui X.M."/>
            <person name="Yuan T.T."/>
            <person name="Jiang B.G."/>
            <person name="Yang W.F."/>
            <person name="Lam T.T."/>
            <person name="Chang Q.C."/>
            <person name="Ding S.J."/>
            <person name="Wang X.J."/>
            <person name="Zhu J.G."/>
            <person name="Ruan X.D."/>
            <person name="Zhao L."/>
            <person name="Wei J.T."/>
            <person name="Ye R.Z."/>
            <person name="Que T.C."/>
            <person name="Du C.H."/>
            <person name="Zhou Y.H."/>
            <person name="Cheng J.X."/>
            <person name="Dai P.F."/>
            <person name="Guo W.B."/>
            <person name="Han X.H."/>
            <person name="Huang E.J."/>
            <person name="Li L.F."/>
            <person name="Wei W."/>
            <person name="Gao Y.C."/>
            <person name="Liu J.Z."/>
            <person name="Shao H.Z."/>
            <person name="Wang X."/>
            <person name="Wang C.C."/>
            <person name="Yang T.C."/>
            <person name="Huo Q.B."/>
            <person name="Li W."/>
            <person name="Chen H.Y."/>
            <person name="Chen S.E."/>
            <person name="Zhou L.G."/>
            <person name="Ni X.B."/>
            <person name="Tian J.H."/>
            <person name="Sheng Y."/>
            <person name="Liu T."/>
            <person name="Pan Y.S."/>
            <person name="Xia L.Y."/>
            <person name="Li J."/>
            <person name="Zhao F."/>
            <person name="Cao W.C."/>
        </authorList>
    </citation>
    <scope>NUCLEOTIDE SEQUENCE</scope>
    <source>
        <strain evidence="5">Rmic-2018</strain>
    </source>
</reference>
<dbReference type="InterPro" id="IPR001791">
    <property type="entry name" value="Laminin_G"/>
</dbReference>
<dbReference type="AlphaFoldDB" id="A0A9J6EBW2"/>
<feature type="domain" description="Laminin G" evidence="3">
    <location>
        <begin position="1"/>
        <end position="117"/>
    </location>
</feature>
<dbReference type="Proteomes" id="UP000821866">
    <property type="component" value="Chromosome 3"/>
</dbReference>
<feature type="disulfide bond" evidence="2">
    <location>
        <begin position="143"/>
        <end position="152"/>
    </location>
</feature>
<organism evidence="5 6">
    <name type="scientific">Rhipicephalus microplus</name>
    <name type="common">Cattle tick</name>
    <name type="synonym">Boophilus microplus</name>
    <dbReference type="NCBI Taxonomy" id="6941"/>
    <lineage>
        <taxon>Eukaryota</taxon>
        <taxon>Metazoa</taxon>
        <taxon>Ecdysozoa</taxon>
        <taxon>Arthropoda</taxon>
        <taxon>Chelicerata</taxon>
        <taxon>Arachnida</taxon>
        <taxon>Acari</taxon>
        <taxon>Parasitiformes</taxon>
        <taxon>Ixodida</taxon>
        <taxon>Ixodoidea</taxon>
        <taxon>Ixodidae</taxon>
        <taxon>Rhipicephalinae</taxon>
        <taxon>Rhipicephalus</taxon>
        <taxon>Boophilus</taxon>
    </lineage>
</organism>
<dbReference type="PROSITE" id="PS00022">
    <property type="entry name" value="EGF_1"/>
    <property type="match status" value="1"/>
</dbReference>
<dbReference type="SUPFAM" id="SSF49899">
    <property type="entry name" value="Concanavalin A-like lectins/glucanases"/>
    <property type="match status" value="2"/>
</dbReference>
<evidence type="ECO:0000259" key="3">
    <source>
        <dbReference type="PROSITE" id="PS50025"/>
    </source>
</evidence>
<proteinExistence type="predicted"/>
<evidence type="ECO:0000259" key="4">
    <source>
        <dbReference type="PROSITE" id="PS50026"/>
    </source>
</evidence>
<feature type="domain" description="Laminin G" evidence="3">
    <location>
        <begin position="161"/>
        <end position="329"/>
    </location>
</feature>
<dbReference type="EMBL" id="JABSTU010000005">
    <property type="protein sequence ID" value="KAH8031796.1"/>
    <property type="molecule type" value="Genomic_DNA"/>
</dbReference>
<dbReference type="SMART" id="SM00282">
    <property type="entry name" value="LamG"/>
    <property type="match status" value="1"/>
</dbReference>
<dbReference type="Pfam" id="PF02210">
    <property type="entry name" value="Laminin_G_2"/>
    <property type="match status" value="1"/>
</dbReference>
<evidence type="ECO:0008006" key="7">
    <source>
        <dbReference type="Google" id="ProtNLM"/>
    </source>
</evidence>
<dbReference type="SMART" id="SM00181">
    <property type="entry name" value="EGF"/>
    <property type="match status" value="1"/>
</dbReference>
<dbReference type="PROSITE" id="PS50026">
    <property type="entry name" value="EGF_3"/>
    <property type="match status" value="1"/>
</dbReference>
<dbReference type="InterPro" id="IPR050372">
    <property type="entry name" value="Neurexin-related_CASP"/>
</dbReference>
<feature type="domain" description="EGF-like" evidence="4">
    <location>
        <begin position="113"/>
        <end position="153"/>
    </location>
</feature>
<dbReference type="PANTHER" id="PTHR15036:SF83">
    <property type="entry name" value="AGRIN"/>
    <property type="match status" value="1"/>
</dbReference>
<evidence type="ECO:0000313" key="6">
    <source>
        <dbReference type="Proteomes" id="UP000821866"/>
    </source>
</evidence>
<dbReference type="CDD" id="cd00110">
    <property type="entry name" value="LamG"/>
    <property type="match status" value="1"/>
</dbReference>
<evidence type="ECO:0000313" key="5">
    <source>
        <dbReference type="EMBL" id="KAH8031796.1"/>
    </source>
</evidence>
<keyword evidence="2" id="KW-0245">EGF-like domain</keyword>